<keyword evidence="2" id="KW-0645">Protease</keyword>
<evidence type="ECO:0000313" key="8">
    <source>
        <dbReference type="WBParaSite" id="MBELARI_LOCUS14921"/>
    </source>
</evidence>
<keyword evidence="5" id="KW-0732">Signal</keyword>
<dbReference type="PRINTS" id="PR00705">
    <property type="entry name" value="PAPAIN"/>
</dbReference>
<protein>
    <recommendedName>
        <fullName evidence="6">Peptidase C1A papain C-terminal domain-containing protein</fullName>
    </recommendedName>
</protein>
<dbReference type="InterPro" id="IPR025660">
    <property type="entry name" value="Pept_his_AS"/>
</dbReference>
<feature type="chain" id="PRO_5042216135" description="Peptidase C1A papain C-terminal domain-containing protein" evidence="5">
    <location>
        <begin position="17"/>
        <end position="323"/>
    </location>
</feature>
<evidence type="ECO:0000256" key="3">
    <source>
        <dbReference type="ARBA" id="ARBA00022801"/>
    </source>
</evidence>
<keyword evidence="4" id="KW-0788">Thiol protease</keyword>
<dbReference type="InterPro" id="IPR039417">
    <property type="entry name" value="Peptidase_C1A_papain-like"/>
</dbReference>
<evidence type="ECO:0000256" key="2">
    <source>
        <dbReference type="ARBA" id="ARBA00022670"/>
    </source>
</evidence>
<accession>A0AAF3ELJ5</accession>
<dbReference type="AlphaFoldDB" id="A0AAF3ELJ5"/>
<evidence type="ECO:0000256" key="5">
    <source>
        <dbReference type="SAM" id="SignalP"/>
    </source>
</evidence>
<dbReference type="Gene3D" id="3.90.70.10">
    <property type="entry name" value="Cysteine proteinases"/>
    <property type="match status" value="1"/>
</dbReference>
<dbReference type="WBParaSite" id="MBELARI_LOCUS14921">
    <property type="protein sequence ID" value="MBELARI_LOCUS14921"/>
    <property type="gene ID" value="MBELARI_LOCUS14921"/>
</dbReference>
<dbReference type="GO" id="GO:0008234">
    <property type="term" value="F:cysteine-type peptidase activity"/>
    <property type="evidence" value="ECO:0007669"/>
    <property type="project" value="UniProtKB-KW"/>
</dbReference>
<organism evidence="7 8">
    <name type="scientific">Mesorhabditis belari</name>
    <dbReference type="NCBI Taxonomy" id="2138241"/>
    <lineage>
        <taxon>Eukaryota</taxon>
        <taxon>Metazoa</taxon>
        <taxon>Ecdysozoa</taxon>
        <taxon>Nematoda</taxon>
        <taxon>Chromadorea</taxon>
        <taxon>Rhabditida</taxon>
        <taxon>Rhabditina</taxon>
        <taxon>Rhabditomorpha</taxon>
        <taxon>Rhabditoidea</taxon>
        <taxon>Rhabditidae</taxon>
        <taxon>Mesorhabditinae</taxon>
        <taxon>Mesorhabditis</taxon>
    </lineage>
</organism>
<evidence type="ECO:0000259" key="6">
    <source>
        <dbReference type="SMART" id="SM00645"/>
    </source>
</evidence>
<reference evidence="8" key="1">
    <citation type="submission" date="2024-02" db="UniProtKB">
        <authorList>
            <consortium name="WormBaseParasite"/>
        </authorList>
    </citation>
    <scope>IDENTIFICATION</scope>
</reference>
<dbReference type="GO" id="GO:0006508">
    <property type="term" value="P:proteolysis"/>
    <property type="evidence" value="ECO:0007669"/>
    <property type="project" value="UniProtKB-KW"/>
</dbReference>
<dbReference type="SUPFAM" id="SSF54001">
    <property type="entry name" value="Cysteine proteinases"/>
    <property type="match status" value="1"/>
</dbReference>
<sequence>MWKLLAFGGFIVVVLSQTVPDIDDDNILDGDTFKHFKNFQNKCKVQCSAGEAGCKQRKQNFGKNMKKMAAWNKTCTTDDDCHHTLGWTCFTGHSKEELQMASVGNFDWRTTGAVNPIKDQEQCGDCWSFASVAAIEITSNYVNGRINASRRQYSEQWLTDCSTTNGCDGGWPSNALAYVQTHGIPRGAADTYKGIVTSCPKSIALEKPVSAQSDLTGNPVTIQQFVLSKGPVTAAFMVCEDFMYYTSGIYSTDCTETNPNYLGGHAVTIIGYGTSATGVDYWLVRNQWGTGWGIGGYFQIRRGKDTSSIEAWGVTGLTCPKIA</sequence>
<name>A0AAF3ELJ5_9BILA</name>
<dbReference type="PROSITE" id="PS00639">
    <property type="entry name" value="THIOL_PROTEASE_HIS"/>
    <property type="match status" value="1"/>
</dbReference>
<dbReference type="CDD" id="cd02248">
    <property type="entry name" value="Peptidase_C1A"/>
    <property type="match status" value="1"/>
</dbReference>
<dbReference type="Proteomes" id="UP000887575">
    <property type="component" value="Unassembled WGS sequence"/>
</dbReference>
<dbReference type="InterPro" id="IPR000169">
    <property type="entry name" value="Pept_cys_AS"/>
</dbReference>
<dbReference type="InterPro" id="IPR013128">
    <property type="entry name" value="Peptidase_C1A"/>
</dbReference>
<dbReference type="SMART" id="SM00645">
    <property type="entry name" value="Pept_C1"/>
    <property type="match status" value="1"/>
</dbReference>
<evidence type="ECO:0000256" key="1">
    <source>
        <dbReference type="ARBA" id="ARBA00008455"/>
    </source>
</evidence>
<dbReference type="InterPro" id="IPR000668">
    <property type="entry name" value="Peptidase_C1A_C"/>
</dbReference>
<dbReference type="PANTHER" id="PTHR12411">
    <property type="entry name" value="CYSTEINE PROTEASE FAMILY C1-RELATED"/>
    <property type="match status" value="1"/>
</dbReference>
<dbReference type="Pfam" id="PF00112">
    <property type="entry name" value="Peptidase_C1"/>
    <property type="match status" value="1"/>
</dbReference>
<feature type="signal peptide" evidence="5">
    <location>
        <begin position="1"/>
        <end position="16"/>
    </location>
</feature>
<comment type="similarity">
    <text evidence="1">Belongs to the peptidase C1 family.</text>
</comment>
<evidence type="ECO:0000313" key="7">
    <source>
        <dbReference type="Proteomes" id="UP000887575"/>
    </source>
</evidence>
<dbReference type="InterPro" id="IPR038765">
    <property type="entry name" value="Papain-like_cys_pep_sf"/>
</dbReference>
<keyword evidence="7" id="KW-1185">Reference proteome</keyword>
<feature type="domain" description="Peptidase C1A papain C-terminal" evidence="6">
    <location>
        <begin position="102"/>
        <end position="317"/>
    </location>
</feature>
<evidence type="ECO:0000256" key="4">
    <source>
        <dbReference type="ARBA" id="ARBA00022807"/>
    </source>
</evidence>
<dbReference type="PROSITE" id="PS00139">
    <property type="entry name" value="THIOL_PROTEASE_CYS"/>
    <property type="match status" value="1"/>
</dbReference>
<proteinExistence type="inferred from homology"/>
<keyword evidence="3" id="KW-0378">Hydrolase</keyword>